<reference evidence="2 3" key="1">
    <citation type="submission" date="2009-08" db="EMBL/GenBank/DDBJ databases">
        <title>The Genome Sequence of Spizellomyces punctatus strain DAOM BR117.</title>
        <authorList>
            <consortium name="The Broad Institute Genome Sequencing Platform"/>
            <person name="Russ C."/>
            <person name="Cuomo C."/>
            <person name="Shea T."/>
            <person name="Young S.K."/>
            <person name="Zeng Q."/>
            <person name="Koehrsen M."/>
            <person name="Haas B."/>
            <person name="Borodovsky M."/>
            <person name="Guigo R."/>
            <person name="Alvarado L."/>
            <person name="Berlin A."/>
            <person name="Bochicchio J."/>
            <person name="Borenstein D."/>
            <person name="Chapman S."/>
            <person name="Chen Z."/>
            <person name="Engels R."/>
            <person name="Freedman E."/>
            <person name="Gellesch M."/>
            <person name="Goldberg J."/>
            <person name="Griggs A."/>
            <person name="Gujja S."/>
            <person name="Heiman D."/>
            <person name="Hepburn T."/>
            <person name="Howarth C."/>
            <person name="Jen D."/>
            <person name="Larson L."/>
            <person name="Lewis B."/>
            <person name="Mehta T."/>
            <person name="Park D."/>
            <person name="Pearson M."/>
            <person name="Roberts A."/>
            <person name="Saif S."/>
            <person name="Shenoy N."/>
            <person name="Sisk P."/>
            <person name="Stolte C."/>
            <person name="Sykes S."/>
            <person name="Thomson T."/>
            <person name="Walk T."/>
            <person name="White J."/>
            <person name="Yandava C."/>
            <person name="Burger G."/>
            <person name="Gray M.W."/>
            <person name="Holland P.W.H."/>
            <person name="King N."/>
            <person name="Lang F.B.F."/>
            <person name="Roger A.J."/>
            <person name="Ruiz-Trillo I."/>
            <person name="Lander E."/>
            <person name="Nusbaum C."/>
        </authorList>
    </citation>
    <scope>NUCLEOTIDE SEQUENCE [LARGE SCALE GENOMIC DNA]</scope>
    <source>
        <strain evidence="2 3">DAOM BR117</strain>
    </source>
</reference>
<dbReference type="OrthoDB" id="2163245at2759"/>
<dbReference type="RefSeq" id="XP_016607469.1">
    <property type="nucleotide sequence ID" value="XM_016753880.1"/>
</dbReference>
<dbReference type="AlphaFoldDB" id="A0A0L0HEM2"/>
<dbReference type="GeneID" id="27689031"/>
<dbReference type="EMBL" id="KQ257458">
    <property type="protein sequence ID" value="KNC99429.1"/>
    <property type="molecule type" value="Genomic_DNA"/>
</dbReference>
<feature type="region of interest" description="Disordered" evidence="1">
    <location>
        <begin position="266"/>
        <end position="328"/>
    </location>
</feature>
<proteinExistence type="predicted"/>
<name>A0A0L0HEM2_SPIPD</name>
<feature type="compositionally biased region" description="Basic and acidic residues" evidence="1">
    <location>
        <begin position="53"/>
        <end position="69"/>
    </location>
</feature>
<accession>A0A0L0HEM2</accession>
<evidence type="ECO:0000313" key="3">
    <source>
        <dbReference type="Proteomes" id="UP000053201"/>
    </source>
</evidence>
<feature type="region of interest" description="Disordered" evidence="1">
    <location>
        <begin position="1"/>
        <end position="79"/>
    </location>
</feature>
<gene>
    <name evidence="2" type="ORF">SPPG_05670</name>
</gene>
<feature type="compositionally biased region" description="Low complexity" evidence="1">
    <location>
        <begin position="24"/>
        <end position="33"/>
    </location>
</feature>
<feature type="compositionally biased region" description="Basic residues" evidence="1">
    <location>
        <begin position="34"/>
        <end position="49"/>
    </location>
</feature>
<protein>
    <submittedName>
        <fullName evidence="2">Uncharacterized protein</fullName>
    </submittedName>
</protein>
<feature type="compositionally biased region" description="Polar residues" evidence="1">
    <location>
        <begin position="1"/>
        <end position="17"/>
    </location>
</feature>
<dbReference type="Proteomes" id="UP000053201">
    <property type="component" value="Unassembled WGS sequence"/>
</dbReference>
<feature type="compositionally biased region" description="Polar residues" evidence="1">
    <location>
        <begin position="271"/>
        <end position="286"/>
    </location>
</feature>
<organism evidence="2 3">
    <name type="scientific">Spizellomyces punctatus (strain DAOM BR117)</name>
    <dbReference type="NCBI Taxonomy" id="645134"/>
    <lineage>
        <taxon>Eukaryota</taxon>
        <taxon>Fungi</taxon>
        <taxon>Fungi incertae sedis</taxon>
        <taxon>Chytridiomycota</taxon>
        <taxon>Chytridiomycota incertae sedis</taxon>
        <taxon>Chytridiomycetes</taxon>
        <taxon>Spizellomycetales</taxon>
        <taxon>Spizellomycetaceae</taxon>
        <taxon>Spizellomyces</taxon>
    </lineage>
</organism>
<sequence length="340" mass="38280">MDSNSSIRMSAPSQAATTHRYLVVRRASSVTSARRMRRKSTRRKFRRPTQTKQNKDQQEDDKPTPDKTPRKNVYHHPALTRTNSTSSIWSDISFDEEDIEEETFDEIGLVDSYANRTLDRSSFLVPDQDLHTRRSIMMLEGLLNDVQAFKDDARFAPTIKRPPITRLQGSLDNSSMTVETGSAWSKWEEEKLLQYLAPNNASVTPELEIPRLEIPPETTLKPDATDPQLDSAYSSLERRKRLTSELYNEGVVEVPVAAPILTPAPAPSLDVPSSSEIAPKPQITSKATRKPAGPRPMGNTKVKVLTHSPTLSSDDSSTNAKPQKKGLRRFFRKVKRAMHC</sequence>
<keyword evidence="3" id="KW-1185">Reference proteome</keyword>
<evidence type="ECO:0000256" key="1">
    <source>
        <dbReference type="SAM" id="MobiDB-lite"/>
    </source>
</evidence>
<dbReference type="InParanoid" id="A0A0L0HEM2"/>
<evidence type="ECO:0000313" key="2">
    <source>
        <dbReference type="EMBL" id="KNC99429.1"/>
    </source>
</evidence>
<dbReference type="VEuPathDB" id="FungiDB:SPPG_05670"/>
<feature type="compositionally biased region" description="Polar residues" evidence="1">
    <location>
        <begin position="307"/>
        <end position="321"/>
    </location>
</feature>